<comment type="caution">
    <text evidence="4">The sequence shown here is derived from an EMBL/GenBank/DDBJ whole genome shotgun (WGS) entry which is preliminary data.</text>
</comment>
<keyword evidence="5" id="KW-1185">Reference proteome</keyword>
<reference evidence="5" key="1">
    <citation type="submission" date="2016-05" db="EMBL/GenBank/DDBJ databases">
        <authorList>
            <person name="Liu B."/>
            <person name="Wang J."/>
            <person name="Zhu Y."/>
            <person name="Liu G."/>
            <person name="Chen Q."/>
            <person name="Chen Z."/>
            <person name="Lan J."/>
            <person name="Che J."/>
            <person name="Ge C."/>
            <person name="Shi H."/>
            <person name="Pan Z."/>
            <person name="Liu X."/>
        </authorList>
    </citation>
    <scope>NUCLEOTIDE SEQUENCE [LARGE SCALE GENOMIC DNA]</scope>
    <source>
        <strain evidence="5">FJAT-27215</strain>
    </source>
</reference>
<evidence type="ECO:0000256" key="1">
    <source>
        <dbReference type="ARBA" id="ARBA00006484"/>
    </source>
</evidence>
<dbReference type="CDD" id="cd05233">
    <property type="entry name" value="SDR_c"/>
    <property type="match status" value="1"/>
</dbReference>
<comment type="similarity">
    <text evidence="1">Belongs to the short-chain dehydrogenases/reductases (SDR) family.</text>
</comment>
<dbReference type="GO" id="GO:0008206">
    <property type="term" value="P:bile acid metabolic process"/>
    <property type="evidence" value="ECO:0007669"/>
    <property type="project" value="UniProtKB-ARBA"/>
</dbReference>
<sequence>MEKDYFQLKDKVSVVTGAASGIGYATAELLAEVGAKVILLDIDEEKGSQAAQSLREKGFQAEFKKCNVTSKLDCEEVGNYIKETYKNVDVLFNNAGIIRRKTVVDLEESEWDAVIDVSLKGVYLLSKYLIPVMDSERGGSIINTGSGWGLKGGDKAAAYCAAKAGVVNLTKAMAIDHGPQNIRVNCICPGDTDTPLLRDEAKQLQVEEGAFLKGSATDRPLARIGTPRDIAKGVLFLASDLSAWMTGTELVVDGGGLA</sequence>
<dbReference type="PROSITE" id="PS00061">
    <property type="entry name" value="ADH_SHORT"/>
    <property type="match status" value="1"/>
</dbReference>
<protein>
    <submittedName>
        <fullName evidence="4">Short-chain dehydrogenase</fullName>
    </submittedName>
</protein>
<dbReference type="PANTHER" id="PTHR43477:SF1">
    <property type="entry name" value="DIHYDROANTICAPSIN 7-DEHYDROGENASE"/>
    <property type="match status" value="1"/>
</dbReference>
<evidence type="ECO:0000256" key="2">
    <source>
        <dbReference type="ARBA" id="ARBA00023002"/>
    </source>
</evidence>
<evidence type="ECO:0000313" key="5">
    <source>
        <dbReference type="Proteomes" id="UP000092578"/>
    </source>
</evidence>
<proteinExistence type="inferred from homology"/>
<dbReference type="SMART" id="SM00822">
    <property type="entry name" value="PKS_KR"/>
    <property type="match status" value="1"/>
</dbReference>
<dbReference type="PANTHER" id="PTHR43477">
    <property type="entry name" value="DIHYDROANTICAPSIN 7-DEHYDROGENASE"/>
    <property type="match status" value="1"/>
</dbReference>
<dbReference type="InterPro" id="IPR020904">
    <property type="entry name" value="Sc_DH/Rdtase_CS"/>
</dbReference>
<dbReference type="AlphaFoldDB" id="A0A1B9BA18"/>
<dbReference type="EMBL" id="MAYT01000001">
    <property type="protein sequence ID" value="OCA92924.1"/>
    <property type="molecule type" value="Genomic_DNA"/>
</dbReference>
<dbReference type="SUPFAM" id="SSF51735">
    <property type="entry name" value="NAD(P)-binding Rossmann-fold domains"/>
    <property type="match status" value="1"/>
</dbReference>
<dbReference type="Proteomes" id="UP000092578">
    <property type="component" value="Unassembled WGS sequence"/>
</dbReference>
<dbReference type="GO" id="GO:0016491">
    <property type="term" value="F:oxidoreductase activity"/>
    <property type="evidence" value="ECO:0007669"/>
    <property type="project" value="UniProtKB-KW"/>
</dbReference>
<dbReference type="PRINTS" id="PR00080">
    <property type="entry name" value="SDRFAMILY"/>
</dbReference>
<dbReference type="InterPro" id="IPR036291">
    <property type="entry name" value="NAD(P)-bd_dom_sf"/>
</dbReference>
<dbReference type="InterPro" id="IPR057326">
    <property type="entry name" value="KR_dom"/>
</dbReference>
<dbReference type="FunFam" id="3.40.50.720:FF:000084">
    <property type="entry name" value="Short-chain dehydrogenase reductase"/>
    <property type="match status" value="1"/>
</dbReference>
<evidence type="ECO:0000259" key="3">
    <source>
        <dbReference type="SMART" id="SM00822"/>
    </source>
</evidence>
<name>A0A1B9BA18_9BACI</name>
<dbReference type="Gene3D" id="3.40.50.720">
    <property type="entry name" value="NAD(P)-binding Rossmann-like Domain"/>
    <property type="match status" value="1"/>
</dbReference>
<feature type="domain" description="Ketoreductase" evidence="3">
    <location>
        <begin position="11"/>
        <end position="181"/>
    </location>
</feature>
<keyword evidence="2" id="KW-0560">Oxidoreductase</keyword>
<dbReference type="InterPro" id="IPR051122">
    <property type="entry name" value="SDR_DHRS6-like"/>
</dbReference>
<dbReference type="PRINTS" id="PR00081">
    <property type="entry name" value="GDHRDH"/>
</dbReference>
<dbReference type="Pfam" id="PF13561">
    <property type="entry name" value="adh_short_C2"/>
    <property type="match status" value="1"/>
</dbReference>
<organism evidence="4 5">
    <name type="scientific">Pseudobacillus wudalianchiensis</name>
    <dbReference type="NCBI Taxonomy" id="1743143"/>
    <lineage>
        <taxon>Bacteria</taxon>
        <taxon>Bacillati</taxon>
        <taxon>Bacillota</taxon>
        <taxon>Bacilli</taxon>
        <taxon>Bacillales</taxon>
        <taxon>Bacillaceae</taxon>
        <taxon>Pseudobacillus</taxon>
    </lineage>
</organism>
<dbReference type="InterPro" id="IPR002347">
    <property type="entry name" value="SDR_fam"/>
</dbReference>
<gene>
    <name evidence="4" type="ORF">A8F95_04370</name>
</gene>
<dbReference type="NCBIfam" id="NF005559">
    <property type="entry name" value="PRK07231.1"/>
    <property type="match status" value="1"/>
</dbReference>
<accession>A0A1B9BA18</accession>
<evidence type="ECO:0000313" key="4">
    <source>
        <dbReference type="EMBL" id="OCA92924.1"/>
    </source>
</evidence>
<dbReference type="RefSeq" id="WP_065409380.1">
    <property type="nucleotide sequence ID" value="NZ_MAYT01000001.1"/>
</dbReference>